<dbReference type="PANTHER" id="PTHR28202">
    <property type="entry name" value="ASSEMBLY FACTOR CBP4"/>
    <property type="match status" value="1"/>
</dbReference>
<dbReference type="AlphaFoldDB" id="V5FSP7"/>
<dbReference type="GO" id="GO:0005743">
    <property type="term" value="C:mitochondrial inner membrane"/>
    <property type="evidence" value="ECO:0007669"/>
    <property type="project" value="UniProtKB-SubCell"/>
</dbReference>
<feature type="region of interest" description="Disordered" evidence="12">
    <location>
        <begin position="107"/>
        <end position="135"/>
    </location>
</feature>
<comment type="similarity">
    <text evidence="2 11">Belongs to the CBP4 family.</text>
</comment>
<dbReference type="PANTHER" id="PTHR28202:SF1">
    <property type="entry name" value="ASSEMBLY FACTOR CBP4"/>
    <property type="match status" value="1"/>
</dbReference>
<keyword evidence="6 11" id="KW-0496">Mitochondrion</keyword>
<sequence length="135" mass="15661">MSRAVTWLKMAGAGIVLIVGGPAFVEYVRPSEEELFKRYNPELQKKALENRDRREKEFDDYVNKLKEWSKSDKSSVSRLTMAPVLPPINSAESFWVAAQEDADRKRAEMEARTVRDKEEARIQREEMRKELQGGK</sequence>
<gene>
    <name evidence="13" type="ORF">PVAR5_0190</name>
</gene>
<keyword evidence="8 11" id="KW-0143">Chaperone</keyword>
<keyword evidence="7" id="KW-0472">Membrane</keyword>
<evidence type="ECO:0000313" key="14">
    <source>
        <dbReference type="Proteomes" id="UP000018001"/>
    </source>
</evidence>
<dbReference type="GO" id="GO:0034551">
    <property type="term" value="P:mitochondrial respiratory chain complex III assembly"/>
    <property type="evidence" value="ECO:0007669"/>
    <property type="project" value="TreeGrafter"/>
</dbReference>
<dbReference type="InParanoid" id="V5FSP7"/>
<dbReference type="eggNOG" id="ENOG502S2G8">
    <property type="taxonomic scope" value="Eukaryota"/>
</dbReference>
<evidence type="ECO:0000256" key="5">
    <source>
        <dbReference type="ARBA" id="ARBA00022989"/>
    </source>
</evidence>
<protein>
    <recommendedName>
        <fullName evidence="10 11">Cytochrome b mRNA-processing protein 4</fullName>
    </recommendedName>
</protein>
<evidence type="ECO:0000256" key="6">
    <source>
        <dbReference type="ARBA" id="ARBA00023128"/>
    </source>
</evidence>
<dbReference type="OrthoDB" id="5576752at2759"/>
<evidence type="ECO:0000256" key="8">
    <source>
        <dbReference type="ARBA" id="ARBA00023186"/>
    </source>
</evidence>
<evidence type="ECO:0000256" key="4">
    <source>
        <dbReference type="ARBA" id="ARBA00022792"/>
    </source>
</evidence>
<dbReference type="InterPro" id="IPR012420">
    <property type="entry name" value="Cbp4"/>
</dbReference>
<evidence type="ECO:0000256" key="3">
    <source>
        <dbReference type="ARBA" id="ARBA00022692"/>
    </source>
</evidence>
<name>V5FSP7_BYSSN</name>
<comment type="caution">
    <text evidence="13">The sequence shown here is derived from an EMBL/GenBank/DDBJ whole genome shotgun (WGS) entry which is preliminary data.</text>
</comment>
<keyword evidence="14" id="KW-1185">Reference proteome</keyword>
<reference evidence="14" key="1">
    <citation type="journal article" date="2014" name="Genome Announc.">
        <title>Draft genome sequence of the formaldehyde-resistant fungus Byssochlamys spectabilis No. 5 (anamorph Paecilomyces variotii No. 5) (NBRC109023).</title>
        <authorList>
            <person name="Oka T."/>
            <person name="Ekino K."/>
            <person name="Fukuda K."/>
            <person name="Nomura Y."/>
        </authorList>
    </citation>
    <scope>NUCLEOTIDE SEQUENCE [LARGE SCALE GENOMIC DNA]</scope>
    <source>
        <strain evidence="14">No. 5 / NBRC 109023</strain>
    </source>
</reference>
<comment type="function">
    <text evidence="9 11">Essential for the assembly of ubiquinol-cytochrome c reductase. It has a direct effect on the correct occurrence of the Rieske protein, core 4, core 5 and apocytochrome b.</text>
</comment>
<organism evidence="13 14">
    <name type="scientific">Byssochlamys spectabilis (strain No. 5 / NBRC 109023)</name>
    <name type="common">Paecilomyces variotii</name>
    <dbReference type="NCBI Taxonomy" id="1356009"/>
    <lineage>
        <taxon>Eukaryota</taxon>
        <taxon>Fungi</taxon>
        <taxon>Dikarya</taxon>
        <taxon>Ascomycota</taxon>
        <taxon>Pezizomycotina</taxon>
        <taxon>Eurotiomycetes</taxon>
        <taxon>Eurotiomycetidae</taxon>
        <taxon>Eurotiales</taxon>
        <taxon>Thermoascaceae</taxon>
        <taxon>Paecilomyces</taxon>
    </lineage>
</organism>
<evidence type="ECO:0000256" key="9">
    <source>
        <dbReference type="ARBA" id="ARBA00025413"/>
    </source>
</evidence>
<evidence type="ECO:0000256" key="12">
    <source>
        <dbReference type="SAM" id="MobiDB-lite"/>
    </source>
</evidence>
<proteinExistence type="inferred from homology"/>
<accession>V5FSP7</accession>
<keyword evidence="3" id="KW-0812">Transmembrane</keyword>
<evidence type="ECO:0000256" key="11">
    <source>
        <dbReference type="RuleBase" id="RU368005"/>
    </source>
</evidence>
<evidence type="ECO:0000256" key="7">
    <source>
        <dbReference type="ARBA" id="ARBA00023136"/>
    </source>
</evidence>
<dbReference type="Pfam" id="PF07960">
    <property type="entry name" value="CBP4"/>
    <property type="match status" value="1"/>
</dbReference>
<dbReference type="HOGENOM" id="CLU_136894_0_0_1"/>
<evidence type="ECO:0000256" key="1">
    <source>
        <dbReference type="ARBA" id="ARBA00004434"/>
    </source>
</evidence>
<dbReference type="EMBL" id="BAUL01000002">
    <property type="protein sequence ID" value="GAD91617.1"/>
    <property type="molecule type" value="Genomic_DNA"/>
</dbReference>
<keyword evidence="5" id="KW-1133">Transmembrane helix</keyword>
<dbReference type="Proteomes" id="UP000018001">
    <property type="component" value="Unassembled WGS sequence"/>
</dbReference>
<evidence type="ECO:0000256" key="2">
    <source>
        <dbReference type="ARBA" id="ARBA00006780"/>
    </source>
</evidence>
<evidence type="ECO:0000256" key="10">
    <source>
        <dbReference type="ARBA" id="ARBA00031521"/>
    </source>
</evidence>
<evidence type="ECO:0000313" key="13">
    <source>
        <dbReference type="EMBL" id="GAD91617.1"/>
    </source>
</evidence>
<comment type="subcellular location">
    <subcellularLocation>
        <location evidence="1 11">Mitochondrion inner membrane</location>
        <topology evidence="1 11">Single-pass membrane protein</topology>
    </subcellularLocation>
</comment>
<keyword evidence="4 11" id="KW-0999">Mitochondrion inner membrane</keyword>